<organism evidence="3 4">
    <name type="scientific">Paenibacillus gallinarum</name>
    <dbReference type="NCBI Taxonomy" id="2762232"/>
    <lineage>
        <taxon>Bacteria</taxon>
        <taxon>Bacillati</taxon>
        <taxon>Bacillota</taxon>
        <taxon>Bacilli</taxon>
        <taxon>Bacillales</taxon>
        <taxon>Paenibacillaceae</taxon>
        <taxon>Paenibacillus</taxon>
    </lineage>
</organism>
<feature type="region of interest" description="Disordered" evidence="1">
    <location>
        <begin position="1"/>
        <end position="21"/>
    </location>
</feature>
<dbReference type="RefSeq" id="WP_191804655.1">
    <property type="nucleotide sequence ID" value="NZ_JACSQL010000019.1"/>
</dbReference>
<reference evidence="3 4" key="1">
    <citation type="submission" date="2020-08" db="EMBL/GenBank/DDBJ databases">
        <title>A Genomic Blueprint of the Chicken Gut Microbiome.</title>
        <authorList>
            <person name="Gilroy R."/>
            <person name="Ravi A."/>
            <person name="Getino M."/>
            <person name="Pursley I."/>
            <person name="Horton D.L."/>
            <person name="Alikhan N.-F."/>
            <person name="Baker D."/>
            <person name="Gharbi K."/>
            <person name="Hall N."/>
            <person name="Watson M."/>
            <person name="Adriaenssens E.M."/>
            <person name="Foster-Nyarko E."/>
            <person name="Jarju S."/>
            <person name="Secka A."/>
            <person name="Antonio M."/>
            <person name="Oren A."/>
            <person name="Chaudhuri R."/>
            <person name="La Ragione R.M."/>
            <person name="Hildebrand F."/>
            <person name="Pallen M.J."/>
        </authorList>
    </citation>
    <scope>NUCLEOTIDE SEQUENCE [LARGE SCALE GENOMIC DNA]</scope>
    <source>
        <strain evidence="3 4">Sa2BVA9</strain>
    </source>
</reference>
<gene>
    <name evidence="3" type="ORF">H9647_23525</name>
</gene>
<evidence type="ECO:0000313" key="4">
    <source>
        <dbReference type="Proteomes" id="UP000608071"/>
    </source>
</evidence>
<dbReference type="SUPFAM" id="SSF52743">
    <property type="entry name" value="Subtilisin-like"/>
    <property type="match status" value="1"/>
</dbReference>
<dbReference type="InterPro" id="IPR036852">
    <property type="entry name" value="Peptidase_S8/S53_dom_sf"/>
</dbReference>
<sequence>MQQKLHEPTWSRLGFSNPPEQDAGKDIGIVIIDTIRPHNTIRHLGSRIKYISVQNDLSVECREIAFEEPNDSDGDKGEHGLMAVLALSHEPFEFEGIKYTGLSPASNFIVLNHLAFSEGEGERLKRGIDYILERRQEWNIKIILSMGWHALDNSVLLKNTNENSTVKALASAVKSGTLVICANGNTRLANIMPPIEYLAVGGYNDHGSVQIDVHSTYPDEPWGRNGDGHIRPDVLAPRVYLPIPYCETLEKPNELSYFWGTSGASTLVTGVCAYLLSKYPNLQIDTLRNALVDFGIPLVGYDNLAPRVNVSNVIKALNDGYQKRGVPHHFSPIDIQDPYISIISNDPIERGLAFSILVKQERCSREELWEFAHDDSPVVRKIAIWALQKPKDANERKLYWENLSKEKEGGVRGWYAYGLLQDATKNEVDFWITWATDLNWTVRWCVNGYLDKFPEFPKLEKTYDPDSIFDKALPIYEWYEKYKVDIETQVK</sequence>
<comment type="caution">
    <text evidence="3">The sequence shown here is derived from an EMBL/GenBank/DDBJ whole genome shotgun (WGS) entry which is preliminary data.</text>
</comment>
<dbReference type="Proteomes" id="UP000608071">
    <property type="component" value="Unassembled WGS sequence"/>
</dbReference>
<dbReference type="Gene3D" id="3.40.50.200">
    <property type="entry name" value="Peptidase S8/S53 domain"/>
    <property type="match status" value="1"/>
</dbReference>
<keyword evidence="4" id="KW-1185">Reference proteome</keyword>
<proteinExistence type="predicted"/>
<protein>
    <submittedName>
        <fullName evidence="3">S8 family serine peptidase</fullName>
    </submittedName>
</protein>
<accession>A0ABR8T5I6</accession>
<feature type="domain" description="Peptidase S8/S53" evidence="2">
    <location>
        <begin position="24"/>
        <end position="292"/>
    </location>
</feature>
<evidence type="ECO:0000256" key="1">
    <source>
        <dbReference type="SAM" id="MobiDB-lite"/>
    </source>
</evidence>
<dbReference type="EMBL" id="JACSQL010000019">
    <property type="protein sequence ID" value="MBD7971043.1"/>
    <property type="molecule type" value="Genomic_DNA"/>
</dbReference>
<evidence type="ECO:0000259" key="2">
    <source>
        <dbReference type="Pfam" id="PF00082"/>
    </source>
</evidence>
<dbReference type="Pfam" id="PF00082">
    <property type="entry name" value="Peptidase_S8"/>
    <property type="match status" value="1"/>
</dbReference>
<evidence type="ECO:0000313" key="3">
    <source>
        <dbReference type="EMBL" id="MBD7971043.1"/>
    </source>
</evidence>
<dbReference type="InterPro" id="IPR000209">
    <property type="entry name" value="Peptidase_S8/S53_dom"/>
</dbReference>
<name>A0ABR8T5I6_9BACL</name>